<keyword evidence="3" id="KW-1185">Reference proteome</keyword>
<gene>
    <name evidence="2" type="ORF">GCM10007384_21830</name>
</gene>
<evidence type="ECO:0008006" key="4">
    <source>
        <dbReference type="Google" id="ProtNLM"/>
    </source>
</evidence>
<dbReference type="EMBL" id="BMWS01000013">
    <property type="protein sequence ID" value="GGX20064.1"/>
    <property type="molecule type" value="Genomic_DNA"/>
</dbReference>
<evidence type="ECO:0000256" key="1">
    <source>
        <dbReference type="SAM" id="SignalP"/>
    </source>
</evidence>
<evidence type="ECO:0000313" key="3">
    <source>
        <dbReference type="Proteomes" id="UP000601108"/>
    </source>
</evidence>
<reference evidence="2 3" key="1">
    <citation type="journal article" date="2014" name="Int. J. Syst. Evol. Microbiol.">
        <title>Complete genome sequence of Corynebacterium casei LMG S-19264T (=DSM 44701T), isolated from a smear-ripened cheese.</title>
        <authorList>
            <consortium name="US DOE Joint Genome Institute (JGI-PGF)"/>
            <person name="Walter F."/>
            <person name="Albersmeier A."/>
            <person name="Kalinowski J."/>
            <person name="Ruckert C."/>
        </authorList>
    </citation>
    <scope>NUCLEOTIDE SEQUENCE [LARGE SCALE GENOMIC DNA]</scope>
    <source>
        <strain evidence="2 3">KCTC 12285</strain>
    </source>
</reference>
<dbReference type="Pfam" id="PF11276">
    <property type="entry name" value="DUF3078"/>
    <property type="match status" value="1"/>
</dbReference>
<dbReference type="Proteomes" id="UP000601108">
    <property type="component" value="Unassembled WGS sequence"/>
</dbReference>
<dbReference type="InterPro" id="IPR021428">
    <property type="entry name" value="DUF3078"/>
</dbReference>
<dbReference type="RefSeq" id="WP_027414210.1">
    <property type="nucleotide sequence ID" value="NZ_BMWS01000013.1"/>
</dbReference>
<comment type="caution">
    <text evidence="2">The sequence shown here is derived from an EMBL/GenBank/DDBJ whole genome shotgun (WGS) entry which is preliminary data.</text>
</comment>
<keyword evidence="1" id="KW-0732">Signal</keyword>
<name>A0A918JWJ7_9FLAO</name>
<evidence type="ECO:0000313" key="2">
    <source>
        <dbReference type="EMBL" id="GGX20064.1"/>
    </source>
</evidence>
<feature type="signal peptide" evidence="1">
    <location>
        <begin position="1"/>
        <end position="19"/>
    </location>
</feature>
<accession>A0A918JWJ7</accession>
<dbReference type="AlphaFoldDB" id="A0A918JWJ7"/>
<proteinExistence type="predicted"/>
<feature type="chain" id="PRO_5036677377" description="DUF3078 domain-containing protein" evidence="1">
    <location>
        <begin position="20"/>
        <end position="322"/>
    </location>
</feature>
<protein>
    <recommendedName>
        <fullName evidence="4">DUF3078 domain-containing protein</fullName>
    </recommendedName>
</protein>
<organism evidence="2 3">
    <name type="scientific">Aquimarina muelleri</name>
    <dbReference type="NCBI Taxonomy" id="279356"/>
    <lineage>
        <taxon>Bacteria</taxon>
        <taxon>Pseudomonadati</taxon>
        <taxon>Bacteroidota</taxon>
        <taxon>Flavobacteriia</taxon>
        <taxon>Flavobacteriales</taxon>
        <taxon>Flavobacteriaceae</taxon>
        <taxon>Aquimarina</taxon>
    </lineage>
</organism>
<sequence length="322" mass="36222">MKKTLLTLSLIAISAISFAQEETKESEAPKEGWTRGGNISLLFNQSAFNNDWTGGGVSNIAANLSISYGFNYRKGPISWDNKIIADYGLTKIKGDDFTRKTNDRLELNSILGKQIKESNWYYSLFLNFRTQMDSGFEDRETPLLDDQGVPVMINGNALTEKTRVRTTHFFSPAYLQFGPGMLWKKSDNLYVNIAPATARMIFVHKEFTDVGNSQAAIDAFNTSGGYFGVEANETSRFEFGASLSGYAKFEIMKNISIENILNLYSNYLEDPQNTDIDYTANVVMKINKYLSTNITFQAIYDDNAVRAFQIREVFGLGVNYGF</sequence>